<proteinExistence type="predicted"/>
<organism evidence="1 2">
    <name type="scientific">Mannheimia haemolytica</name>
    <name type="common">Pasteurella haemolytica</name>
    <dbReference type="NCBI Taxonomy" id="75985"/>
    <lineage>
        <taxon>Bacteria</taxon>
        <taxon>Pseudomonadati</taxon>
        <taxon>Pseudomonadota</taxon>
        <taxon>Gammaproteobacteria</taxon>
        <taxon>Pasteurellales</taxon>
        <taxon>Pasteurellaceae</taxon>
        <taxon>Mannheimia</taxon>
    </lineage>
</organism>
<name>A0A378N9R7_MANHA</name>
<dbReference type="GO" id="GO:0004721">
    <property type="term" value="F:phosphoprotein phosphatase activity"/>
    <property type="evidence" value="ECO:0007669"/>
    <property type="project" value="InterPro"/>
</dbReference>
<dbReference type="Proteomes" id="UP000254802">
    <property type="component" value="Unassembled WGS sequence"/>
</dbReference>
<dbReference type="Gene3D" id="3.90.190.10">
    <property type="entry name" value="Protein tyrosine phosphatase superfamily"/>
    <property type="match status" value="1"/>
</dbReference>
<evidence type="ECO:0000313" key="1">
    <source>
        <dbReference type="EMBL" id="STY64526.1"/>
    </source>
</evidence>
<dbReference type="InterPro" id="IPR029021">
    <property type="entry name" value="Prot-tyrosine_phosphatase-like"/>
</dbReference>
<dbReference type="Pfam" id="PF13350">
    <property type="entry name" value="Y_phosphatase3"/>
    <property type="match status" value="1"/>
</dbReference>
<dbReference type="InterPro" id="IPR026893">
    <property type="entry name" value="Tyr/Ser_Pase_IphP-type"/>
</dbReference>
<accession>A0A378N9R7</accession>
<dbReference type="AlphaFoldDB" id="A0A378N9R7"/>
<dbReference type="EMBL" id="UGPN01000002">
    <property type="protein sequence ID" value="STY64526.1"/>
    <property type="molecule type" value="Genomic_DNA"/>
</dbReference>
<evidence type="ECO:0000313" key="2">
    <source>
        <dbReference type="Proteomes" id="UP000254802"/>
    </source>
</evidence>
<evidence type="ECO:0008006" key="3">
    <source>
        <dbReference type="Google" id="ProtNLM"/>
    </source>
</evidence>
<gene>
    <name evidence="1" type="ORF">NCTC10638_03708</name>
</gene>
<reference evidence="1 2" key="1">
    <citation type="submission" date="2018-06" db="EMBL/GenBank/DDBJ databases">
        <authorList>
            <consortium name="Pathogen Informatics"/>
            <person name="Doyle S."/>
        </authorList>
    </citation>
    <scope>NUCLEOTIDE SEQUENCE [LARGE SCALE GENOMIC DNA]</scope>
    <source>
        <strain evidence="1 2">NCTC10638</strain>
    </source>
</reference>
<protein>
    <recommendedName>
        <fullName evidence="3">Protein-tyrosine-phosphatase</fullName>
    </recommendedName>
</protein>
<sequence length="49" mass="5575">MSLIDTQPEFIEQSLNTIETQYGTIEQYAQRVLGITAKEIEALRANYLA</sequence>
<dbReference type="SUPFAM" id="SSF52799">
    <property type="entry name" value="(Phosphotyrosine protein) phosphatases II"/>
    <property type="match status" value="1"/>
</dbReference>